<dbReference type="PROSITE" id="PS51374">
    <property type="entry name" value="NDPK_LIKE"/>
    <property type="match status" value="1"/>
</dbReference>
<evidence type="ECO:0000256" key="5">
    <source>
        <dbReference type="ARBA" id="ARBA00022679"/>
    </source>
</evidence>
<dbReference type="InterPro" id="IPR034907">
    <property type="entry name" value="NDK-like_dom"/>
</dbReference>
<evidence type="ECO:0000256" key="1">
    <source>
        <dbReference type="ARBA" id="ARBA00001946"/>
    </source>
</evidence>
<comment type="cofactor">
    <cofactor evidence="1">
        <name>Mg(2+)</name>
        <dbReference type="ChEBI" id="CHEBI:18420"/>
    </cofactor>
</comment>
<organism evidence="15 16">
    <name type="scientific">Vagococcus zengguangii</name>
    <dbReference type="NCBI Taxonomy" id="2571750"/>
    <lineage>
        <taxon>Bacteria</taxon>
        <taxon>Bacillati</taxon>
        <taxon>Bacillota</taxon>
        <taxon>Bacilli</taxon>
        <taxon>Lactobacillales</taxon>
        <taxon>Enterococcaceae</taxon>
        <taxon>Vagococcus</taxon>
    </lineage>
</organism>
<evidence type="ECO:0000256" key="7">
    <source>
        <dbReference type="ARBA" id="ARBA00022741"/>
    </source>
</evidence>
<evidence type="ECO:0000313" key="15">
    <source>
        <dbReference type="EMBL" id="QCI86119.1"/>
    </source>
</evidence>
<dbReference type="GO" id="GO:0046872">
    <property type="term" value="F:metal ion binding"/>
    <property type="evidence" value="ECO:0007669"/>
    <property type="project" value="UniProtKB-KW"/>
</dbReference>
<evidence type="ECO:0000256" key="13">
    <source>
        <dbReference type="RuleBase" id="RU004011"/>
    </source>
</evidence>
<evidence type="ECO:0000256" key="8">
    <source>
        <dbReference type="ARBA" id="ARBA00022777"/>
    </source>
</evidence>
<feature type="binding site" evidence="12">
    <location>
        <position position="94"/>
    </location>
    <ligand>
        <name>ATP</name>
        <dbReference type="ChEBI" id="CHEBI:30616"/>
    </ligand>
</feature>
<feature type="binding site" evidence="12">
    <location>
        <position position="60"/>
    </location>
    <ligand>
        <name>ATP</name>
        <dbReference type="ChEBI" id="CHEBI:30616"/>
    </ligand>
</feature>
<keyword evidence="7 14" id="KW-0547">Nucleotide-binding</keyword>
<evidence type="ECO:0000256" key="6">
    <source>
        <dbReference type="ARBA" id="ARBA00022723"/>
    </source>
</evidence>
<dbReference type="Pfam" id="PF00334">
    <property type="entry name" value="NDK"/>
    <property type="match status" value="1"/>
</dbReference>
<evidence type="ECO:0000256" key="14">
    <source>
        <dbReference type="RuleBase" id="RU004013"/>
    </source>
</evidence>
<dbReference type="InterPro" id="IPR023005">
    <property type="entry name" value="Nucleoside_diP_kinase_AS"/>
</dbReference>
<gene>
    <name evidence="15" type="ORF">FA707_03705</name>
</gene>
<feature type="active site" description="Pros-phosphohistidine intermediate" evidence="12">
    <location>
        <position position="120"/>
    </location>
</feature>
<dbReference type="InterPro" id="IPR001564">
    <property type="entry name" value="Nucleoside_diP_kinase"/>
</dbReference>
<dbReference type="FunFam" id="3.30.70.141:FF:000003">
    <property type="entry name" value="Nucleoside diphosphate kinase"/>
    <property type="match status" value="1"/>
</dbReference>
<reference evidence="15 16" key="1">
    <citation type="submission" date="2019-04" db="EMBL/GenBank/DDBJ databases">
        <title>Vagococcus sp. nov., isolated from faeces of yaks (Bos grunniens).</title>
        <authorList>
            <person name="Ge Y."/>
        </authorList>
    </citation>
    <scope>NUCLEOTIDE SEQUENCE [LARGE SCALE GENOMIC DNA]</scope>
    <source>
        <strain evidence="15 16">MN-17</strain>
    </source>
</reference>
<keyword evidence="10" id="KW-0460">Magnesium</keyword>
<keyword evidence="6" id="KW-0479">Metal-binding</keyword>
<dbReference type="GO" id="GO:0006228">
    <property type="term" value="P:UTP biosynthetic process"/>
    <property type="evidence" value="ECO:0007669"/>
    <property type="project" value="InterPro"/>
</dbReference>
<dbReference type="AlphaFoldDB" id="A0A4D7CPY6"/>
<feature type="binding site" evidence="12">
    <location>
        <position position="12"/>
    </location>
    <ligand>
        <name>ATP</name>
        <dbReference type="ChEBI" id="CHEBI:30616"/>
    </ligand>
</feature>
<dbReference type="GO" id="GO:0004550">
    <property type="term" value="F:nucleoside diphosphate kinase activity"/>
    <property type="evidence" value="ECO:0007669"/>
    <property type="project" value="UniProtKB-EC"/>
</dbReference>
<dbReference type="CDD" id="cd04413">
    <property type="entry name" value="NDPk_I"/>
    <property type="match status" value="1"/>
</dbReference>
<dbReference type="Proteomes" id="UP000298615">
    <property type="component" value="Chromosome"/>
</dbReference>
<keyword evidence="11" id="KW-0546">Nucleotide metabolism</keyword>
<dbReference type="InterPro" id="IPR036850">
    <property type="entry name" value="NDK-like_dom_sf"/>
</dbReference>
<keyword evidence="9 14" id="KW-0067">ATP-binding</keyword>
<dbReference type="GO" id="GO:0006241">
    <property type="term" value="P:CTP biosynthetic process"/>
    <property type="evidence" value="ECO:0007669"/>
    <property type="project" value="InterPro"/>
</dbReference>
<dbReference type="EMBL" id="CP039712">
    <property type="protein sequence ID" value="QCI86119.1"/>
    <property type="molecule type" value="Genomic_DNA"/>
</dbReference>
<keyword evidence="5 14" id="KW-0808">Transferase</keyword>
<dbReference type="SUPFAM" id="SSF54919">
    <property type="entry name" value="Nucleoside diphosphate kinase, NDK"/>
    <property type="match status" value="1"/>
</dbReference>
<evidence type="ECO:0000256" key="11">
    <source>
        <dbReference type="ARBA" id="ARBA00023080"/>
    </source>
</evidence>
<sequence length="137" mass="15227">MSANEQTLVMIKPDGVKRHLIGQIIQRFENKGLIIKEMKTTTLSNELVAEHYAHLVQKDFFHEVSDFMTSGPSVLMILEGDNVVEMVRTLIGVTNVVKAAPGTIRGDFGNAAVYHENVIHASDSIEAAQTEIKRFFS</sequence>
<evidence type="ECO:0000256" key="12">
    <source>
        <dbReference type="PROSITE-ProRule" id="PRU00706"/>
    </source>
</evidence>
<feature type="binding site" evidence="12">
    <location>
        <position position="105"/>
    </location>
    <ligand>
        <name>ATP</name>
        <dbReference type="ChEBI" id="CHEBI:30616"/>
    </ligand>
</feature>
<evidence type="ECO:0000256" key="9">
    <source>
        <dbReference type="ARBA" id="ARBA00022840"/>
    </source>
</evidence>
<evidence type="ECO:0000256" key="4">
    <source>
        <dbReference type="ARBA" id="ARBA00017632"/>
    </source>
</evidence>
<dbReference type="GO" id="GO:0005524">
    <property type="term" value="F:ATP binding"/>
    <property type="evidence" value="ECO:0007669"/>
    <property type="project" value="UniProtKB-KW"/>
</dbReference>
<comment type="catalytic activity">
    <reaction evidence="14">
        <text>a 2'-deoxyribonucleoside 5'-diphosphate + ATP = a 2'-deoxyribonucleoside 5'-triphosphate + ADP</text>
        <dbReference type="Rhea" id="RHEA:44640"/>
        <dbReference type="ChEBI" id="CHEBI:30616"/>
        <dbReference type="ChEBI" id="CHEBI:61560"/>
        <dbReference type="ChEBI" id="CHEBI:73316"/>
        <dbReference type="ChEBI" id="CHEBI:456216"/>
        <dbReference type="EC" id="2.7.4.6"/>
    </reaction>
</comment>
<dbReference type="Gene3D" id="3.30.70.141">
    <property type="entry name" value="Nucleoside diphosphate kinase-like domain"/>
    <property type="match status" value="1"/>
</dbReference>
<dbReference type="PROSITE" id="PS00469">
    <property type="entry name" value="NDPK"/>
    <property type="match status" value="1"/>
</dbReference>
<evidence type="ECO:0000256" key="2">
    <source>
        <dbReference type="ARBA" id="ARBA00008142"/>
    </source>
</evidence>
<accession>A0A4D7CPY6</accession>
<proteinExistence type="inferred from homology"/>
<feature type="binding site" evidence="12">
    <location>
        <position position="117"/>
    </location>
    <ligand>
        <name>ATP</name>
        <dbReference type="ChEBI" id="CHEBI:30616"/>
    </ligand>
</feature>
<dbReference type="NCBIfam" id="NF001908">
    <property type="entry name" value="PRK00668.1"/>
    <property type="match status" value="1"/>
</dbReference>
<dbReference type="SMART" id="SM00562">
    <property type="entry name" value="NDK"/>
    <property type="match status" value="1"/>
</dbReference>
<keyword evidence="16" id="KW-1185">Reference proteome</keyword>
<evidence type="ECO:0000313" key="16">
    <source>
        <dbReference type="Proteomes" id="UP000298615"/>
    </source>
</evidence>
<evidence type="ECO:0000256" key="3">
    <source>
        <dbReference type="ARBA" id="ARBA00012966"/>
    </source>
</evidence>
<dbReference type="RefSeq" id="WP_136952954.1">
    <property type="nucleotide sequence ID" value="NZ_CP039712.1"/>
</dbReference>
<evidence type="ECO:0000256" key="10">
    <source>
        <dbReference type="ARBA" id="ARBA00022842"/>
    </source>
</evidence>
<dbReference type="GO" id="GO:0006183">
    <property type="term" value="P:GTP biosynthetic process"/>
    <property type="evidence" value="ECO:0007669"/>
    <property type="project" value="InterPro"/>
</dbReference>
<comment type="similarity">
    <text evidence="2 12 13">Belongs to the NDK family.</text>
</comment>
<protein>
    <recommendedName>
        <fullName evidence="4 14">Nucleoside diphosphate kinase</fullName>
        <ecNumber evidence="3 14">2.7.4.6</ecNumber>
    </recommendedName>
</protein>
<dbReference type="PANTHER" id="PTHR11349">
    <property type="entry name" value="NUCLEOSIDE DIPHOSPHATE KINASE"/>
    <property type="match status" value="1"/>
</dbReference>
<keyword evidence="8 14" id="KW-0418">Kinase</keyword>
<dbReference type="OrthoDB" id="9801161at2"/>
<feature type="binding site" evidence="12">
    <location>
        <position position="88"/>
    </location>
    <ligand>
        <name>ATP</name>
        <dbReference type="ChEBI" id="CHEBI:30616"/>
    </ligand>
</feature>
<dbReference type="EC" id="2.7.4.6" evidence="3 14"/>
<dbReference type="PRINTS" id="PR01243">
    <property type="entry name" value="NUCDPKINASE"/>
</dbReference>
<dbReference type="KEGG" id="vao:FA707_03705"/>
<name>A0A4D7CPY6_9ENTE</name>